<keyword evidence="2" id="KW-1185">Reference proteome</keyword>
<accession>A0A392N7B9</accession>
<comment type="caution">
    <text evidence="1">The sequence shown here is derived from an EMBL/GenBank/DDBJ whole genome shotgun (WGS) entry which is preliminary data.</text>
</comment>
<dbReference type="Proteomes" id="UP000265520">
    <property type="component" value="Unassembled WGS sequence"/>
</dbReference>
<evidence type="ECO:0000313" key="1">
    <source>
        <dbReference type="EMBL" id="MCH95686.1"/>
    </source>
</evidence>
<proteinExistence type="predicted"/>
<reference evidence="1 2" key="1">
    <citation type="journal article" date="2018" name="Front. Plant Sci.">
        <title>Red Clover (Trifolium pratense) and Zigzag Clover (T. medium) - A Picture of Genomic Similarities and Differences.</title>
        <authorList>
            <person name="Dluhosova J."/>
            <person name="Istvanek J."/>
            <person name="Nedelnik J."/>
            <person name="Repkova J."/>
        </authorList>
    </citation>
    <scope>NUCLEOTIDE SEQUENCE [LARGE SCALE GENOMIC DNA]</scope>
    <source>
        <strain evidence="2">cv. 10/8</strain>
        <tissue evidence="1">Leaf</tissue>
    </source>
</reference>
<protein>
    <submittedName>
        <fullName evidence="1">Uncharacterized protein</fullName>
    </submittedName>
</protein>
<organism evidence="1 2">
    <name type="scientific">Trifolium medium</name>
    <dbReference type="NCBI Taxonomy" id="97028"/>
    <lineage>
        <taxon>Eukaryota</taxon>
        <taxon>Viridiplantae</taxon>
        <taxon>Streptophyta</taxon>
        <taxon>Embryophyta</taxon>
        <taxon>Tracheophyta</taxon>
        <taxon>Spermatophyta</taxon>
        <taxon>Magnoliopsida</taxon>
        <taxon>eudicotyledons</taxon>
        <taxon>Gunneridae</taxon>
        <taxon>Pentapetalae</taxon>
        <taxon>rosids</taxon>
        <taxon>fabids</taxon>
        <taxon>Fabales</taxon>
        <taxon>Fabaceae</taxon>
        <taxon>Papilionoideae</taxon>
        <taxon>50 kb inversion clade</taxon>
        <taxon>NPAAA clade</taxon>
        <taxon>Hologalegina</taxon>
        <taxon>IRL clade</taxon>
        <taxon>Trifolieae</taxon>
        <taxon>Trifolium</taxon>
    </lineage>
</organism>
<sequence length="41" mass="4511">MIEFVTVSGAAFIIKCSDDFLTVELFETMSSSTLTAEYSLL</sequence>
<dbReference type="AlphaFoldDB" id="A0A392N7B9"/>
<name>A0A392N7B9_9FABA</name>
<dbReference type="EMBL" id="LXQA010030435">
    <property type="protein sequence ID" value="MCH95686.1"/>
    <property type="molecule type" value="Genomic_DNA"/>
</dbReference>
<evidence type="ECO:0000313" key="2">
    <source>
        <dbReference type="Proteomes" id="UP000265520"/>
    </source>
</evidence>
<gene>
    <name evidence="1" type="ORF">A2U01_0016667</name>
</gene>